<keyword evidence="3" id="KW-1185">Reference proteome</keyword>
<dbReference type="AlphaFoldDB" id="A0A368Z7X8"/>
<evidence type="ECO:0000313" key="3">
    <source>
        <dbReference type="Proteomes" id="UP000253436"/>
    </source>
</evidence>
<accession>A0A368Z7X8</accession>
<evidence type="ECO:0000256" key="1">
    <source>
        <dbReference type="SAM" id="Phobius"/>
    </source>
</evidence>
<protein>
    <recommendedName>
        <fullName evidence="4">SmpA/OmlA family protein</fullName>
    </recommendedName>
</protein>
<organism evidence="2 3">
    <name type="scientific">Winogradskyella arenosi</name>
    <dbReference type="NCBI Taxonomy" id="533325"/>
    <lineage>
        <taxon>Bacteria</taxon>
        <taxon>Pseudomonadati</taxon>
        <taxon>Bacteroidota</taxon>
        <taxon>Flavobacteriia</taxon>
        <taxon>Flavobacteriales</taxon>
        <taxon>Flavobacteriaceae</taxon>
        <taxon>Winogradskyella</taxon>
    </lineage>
</organism>
<evidence type="ECO:0008006" key="4">
    <source>
        <dbReference type="Google" id="ProtNLM"/>
    </source>
</evidence>
<dbReference type="EMBL" id="QPJO01000027">
    <property type="protein sequence ID" value="RCW88565.1"/>
    <property type="molecule type" value="Genomic_DNA"/>
</dbReference>
<dbReference type="OrthoDB" id="2623622at2"/>
<keyword evidence="1" id="KW-0472">Membrane</keyword>
<proteinExistence type="predicted"/>
<gene>
    <name evidence="2" type="ORF">DFQ08_1271</name>
</gene>
<name>A0A368Z7X8_9FLAO</name>
<dbReference type="Proteomes" id="UP000253436">
    <property type="component" value="Unassembled WGS sequence"/>
</dbReference>
<feature type="transmembrane region" description="Helical" evidence="1">
    <location>
        <begin position="12"/>
        <end position="30"/>
    </location>
</feature>
<sequence length="123" mass="14398">MRQTLRKALKYGLLIFGIIILIGFALKGNITHEQFDSEKWKNWTESESEWSMRWDMMNSLRNNHELKGKSKTEIIELLGIPETKSESEFGYYLGMAKHGIDTGHLTIKFNKYGKVKEYKVKHS</sequence>
<dbReference type="RefSeq" id="WP_114311046.1">
    <property type="nucleotide sequence ID" value="NZ_QPJO01000027.1"/>
</dbReference>
<keyword evidence="1" id="KW-0812">Transmembrane</keyword>
<reference evidence="2 3" key="1">
    <citation type="submission" date="2018-07" db="EMBL/GenBank/DDBJ databases">
        <title>Genomic Encyclopedia of Type Strains, Phase III (KMG-III): the genomes of soil and plant-associated and newly described type strains.</title>
        <authorList>
            <person name="Whitman W."/>
        </authorList>
    </citation>
    <scope>NUCLEOTIDE SEQUENCE [LARGE SCALE GENOMIC DNA]</scope>
    <source>
        <strain evidence="2 3">CECT 7958</strain>
    </source>
</reference>
<comment type="caution">
    <text evidence="2">The sequence shown here is derived from an EMBL/GenBank/DDBJ whole genome shotgun (WGS) entry which is preliminary data.</text>
</comment>
<keyword evidence="1" id="KW-1133">Transmembrane helix</keyword>
<evidence type="ECO:0000313" key="2">
    <source>
        <dbReference type="EMBL" id="RCW88565.1"/>
    </source>
</evidence>